<protein>
    <recommendedName>
        <fullName evidence="3">GDP-mannose 4,6-dehydratase</fullName>
        <ecNumber evidence="3">4.2.1.47</ecNumber>
    </recommendedName>
</protein>
<proteinExistence type="inferred from homology"/>
<evidence type="ECO:0000256" key="2">
    <source>
        <dbReference type="ARBA" id="ARBA00009263"/>
    </source>
</evidence>
<dbReference type="InterPro" id="IPR036291">
    <property type="entry name" value="NAD(P)-bd_dom_sf"/>
</dbReference>
<dbReference type="InterPro" id="IPR006368">
    <property type="entry name" value="GDP_Man_deHydtase"/>
</dbReference>
<sequence>MLQRKRAVITGVSGQLGLILAEFLLAKGYEVHGLVRDLNTMQLSGSLSQVVLHVGDMLDANSIDKIIREVRPQEVYNLAAQSGVFASWNEAQATLDSNSLGVVRILDAIRATGDAAQCRLLNAGSSEMFGSAEHLPIDEQTPIRPRTPYGTSKASAYWILQNYRTMYDMYAVTAILFNQESDRRRPNSTTRKLTTAVSRIVLGKEPFLAVGDLHLTRDWGHAEDAIEVMWLALQAEVPDDYIVASGEGHTMRDLLETAFATLGIHVEWTGSGVEERGLNAATGAVIVRIDAKAYAGRHRSNYQIGNPSRARTKLGWHRRRSFKDTIEEITRAVHSQESSSS</sequence>
<evidence type="ECO:0000256" key="1">
    <source>
        <dbReference type="ARBA" id="ARBA00001937"/>
    </source>
</evidence>
<dbReference type="RefSeq" id="XP_033454912.1">
    <property type="nucleotide sequence ID" value="XM_033602731.1"/>
</dbReference>
<comment type="cofactor">
    <cofactor evidence="1">
        <name>NADP(+)</name>
        <dbReference type="ChEBI" id="CHEBI:58349"/>
    </cofactor>
</comment>
<dbReference type="SUPFAM" id="SSF51735">
    <property type="entry name" value="NAD(P)-binding Rossmann-fold domains"/>
    <property type="match status" value="1"/>
</dbReference>
<dbReference type="GeneID" id="54360531"/>
<dbReference type="PANTHER" id="PTHR43715:SF1">
    <property type="entry name" value="GDP-MANNOSE 4,6 DEHYDRATASE"/>
    <property type="match status" value="1"/>
</dbReference>
<keyword evidence="4" id="KW-0456">Lyase</keyword>
<reference evidence="7" key="2">
    <citation type="submission" date="2020-04" db="EMBL/GenBank/DDBJ databases">
        <authorList>
            <consortium name="NCBI Genome Project"/>
        </authorList>
    </citation>
    <scope>NUCLEOTIDE SEQUENCE</scope>
    <source>
        <strain evidence="7">CBS 342.82</strain>
    </source>
</reference>
<keyword evidence="6" id="KW-1185">Reference proteome</keyword>
<evidence type="ECO:0000313" key="7">
    <source>
        <dbReference type="RefSeq" id="XP_033454912.1"/>
    </source>
</evidence>
<dbReference type="Gene3D" id="3.90.25.10">
    <property type="entry name" value="UDP-galactose 4-epimerase, domain 1"/>
    <property type="match status" value="1"/>
</dbReference>
<name>A0A6J3LPK9_9PEZI</name>
<evidence type="ECO:0000256" key="3">
    <source>
        <dbReference type="ARBA" id="ARBA00011989"/>
    </source>
</evidence>
<gene>
    <name evidence="7" type="ORF">K489DRAFT_365768</name>
</gene>
<reference evidence="7" key="3">
    <citation type="submission" date="2025-08" db="UniProtKB">
        <authorList>
            <consortium name="RefSeq"/>
        </authorList>
    </citation>
    <scope>IDENTIFICATION</scope>
    <source>
        <strain evidence="7">CBS 342.82</strain>
    </source>
</reference>
<evidence type="ECO:0000259" key="5">
    <source>
        <dbReference type="Pfam" id="PF16363"/>
    </source>
</evidence>
<dbReference type="AlphaFoldDB" id="A0A6J3LPK9"/>
<accession>A0A6J3LPK9</accession>
<feature type="domain" description="NAD(P)-binding" evidence="5">
    <location>
        <begin position="9"/>
        <end position="328"/>
    </location>
</feature>
<dbReference type="PANTHER" id="PTHR43715">
    <property type="entry name" value="GDP-MANNOSE 4,6-DEHYDRATASE"/>
    <property type="match status" value="1"/>
</dbReference>
<dbReference type="GO" id="GO:0008446">
    <property type="term" value="F:GDP-mannose 4,6-dehydratase activity"/>
    <property type="evidence" value="ECO:0007669"/>
    <property type="project" value="UniProtKB-EC"/>
</dbReference>
<dbReference type="Gene3D" id="3.40.50.720">
    <property type="entry name" value="NAD(P)-binding Rossmann-like Domain"/>
    <property type="match status" value="1"/>
</dbReference>
<evidence type="ECO:0000256" key="4">
    <source>
        <dbReference type="ARBA" id="ARBA00023239"/>
    </source>
</evidence>
<reference evidence="7" key="1">
    <citation type="submission" date="2020-01" db="EMBL/GenBank/DDBJ databases">
        <authorList>
            <consortium name="DOE Joint Genome Institute"/>
            <person name="Haridas S."/>
            <person name="Albert R."/>
            <person name="Binder M."/>
            <person name="Bloem J."/>
            <person name="Labutti K."/>
            <person name="Salamov A."/>
            <person name="Andreopoulos B."/>
            <person name="Baker S.E."/>
            <person name="Barry K."/>
            <person name="Bills G."/>
            <person name="Bluhm B.H."/>
            <person name="Cannon C."/>
            <person name="Castanera R."/>
            <person name="Culley D.E."/>
            <person name="Daum C."/>
            <person name="Ezra D."/>
            <person name="Gonzalez J.B."/>
            <person name="Henrissat B."/>
            <person name="Kuo A."/>
            <person name="Liang C."/>
            <person name="Lipzen A."/>
            <person name="Lutzoni F."/>
            <person name="Magnuson J."/>
            <person name="Mondo S."/>
            <person name="Nolan M."/>
            <person name="Ohm R."/>
            <person name="Pangilinan J."/>
            <person name="Park H.-J."/>
            <person name="Ramirez L."/>
            <person name="Alfaro M."/>
            <person name="Sun H."/>
            <person name="Tritt A."/>
            <person name="Yoshinaga Y."/>
            <person name="Zwiers L.-H."/>
            <person name="Turgeon B.G."/>
            <person name="Goodwin S.B."/>
            <person name="Spatafora J.W."/>
            <person name="Crous P.W."/>
            <person name="Grigoriev I.V."/>
        </authorList>
    </citation>
    <scope>NUCLEOTIDE SEQUENCE</scope>
    <source>
        <strain evidence="7">CBS 342.82</strain>
    </source>
</reference>
<organism evidence="7">
    <name type="scientific">Dissoconium aciculare CBS 342.82</name>
    <dbReference type="NCBI Taxonomy" id="1314786"/>
    <lineage>
        <taxon>Eukaryota</taxon>
        <taxon>Fungi</taxon>
        <taxon>Dikarya</taxon>
        <taxon>Ascomycota</taxon>
        <taxon>Pezizomycotina</taxon>
        <taxon>Dothideomycetes</taxon>
        <taxon>Dothideomycetidae</taxon>
        <taxon>Mycosphaerellales</taxon>
        <taxon>Dissoconiaceae</taxon>
        <taxon>Dissoconium</taxon>
    </lineage>
</organism>
<evidence type="ECO:0000313" key="6">
    <source>
        <dbReference type="Proteomes" id="UP000504637"/>
    </source>
</evidence>
<dbReference type="Proteomes" id="UP000504637">
    <property type="component" value="Unplaced"/>
</dbReference>
<dbReference type="InterPro" id="IPR016040">
    <property type="entry name" value="NAD(P)-bd_dom"/>
</dbReference>
<dbReference type="FunFam" id="3.40.50.720:FF:000924">
    <property type="entry name" value="GDP-mannose 4,6 dehydratase"/>
    <property type="match status" value="1"/>
</dbReference>
<dbReference type="GO" id="GO:0042351">
    <property type="term" value="P:'de novo' GDP-L-fucose biosynthetic process"/>
    <property type="evidence" value="ECO:0007669"/>
    <property type="project" value="TreeGrafter"/>
</dbReference>
<dbReference type="EC" id="4.2.1.47" evidence="3"/>
<dbReference type="OrthoDB" id="331544at2759"/>
<dbReference type="Pfam" id="PF16363">
    <property type="entry name" value="GDP_Man_Dehyd"/>
    <property type="match status" value="1"/>
</dbReference>
<dbReference type="CDD" id="cd05260">
    <property type="entry name" value="GDP_MD_SDR_e"/>
    <property type="match status" value="1"/>
</dbReference>
<comment type="similarity">
    <text evidence="2">Belongs to the NAD(P)-dependent epimerase/dehydratase family. GDP-mannose 4,6-dehydratase subfamily.</text>
</comment>